<accession>A0ABR9CJ71</accession>
<reference evidence="2" key="1">
    <citation type="submission" date="2020-09" db="EMBL/GenBank/DDBJ databases">
        <title>The genome sequence of strain Labrenzia suaedae 4C16A.</title>
        <authorList>
            <person name="Liu Y."/>
        </authorList>
    </citation>
    <scope>NUCLEOTIDE SEQUENCE [LARGE SCALE GENOMIC DNA]</scope>
    <source>
        <strain evidence="2">4C16A</strain>
    </source>
</reference>
<dbReference type="InterPro" id="IPR019294">
    <property type="entry name" value="Translation_reg_Com"/>
</dbReference>
<gene>
    <name evidence="1" type="ORF">IG616_04960</name>
</gene>
<evidence type="ECO:0000313" key="2">
    <source>
        <dbReference type="Proteomes" id="UP000632063"/>
    </source>
</evidence>
<sequence>MNEIRCGSCRKLLMKAQQNAITGTIEIKCTRCGTLNNLRPVEPFSDRQERLTKA</sequence>
<dbReference type="GO" id="GO:0003677">
    <property type="term" value="F:DNA binding"/>
    <property type="evidence" value="ECO:0007669"/>
    <property type="project" value="UniProtKB-KW"/>
</dbReference>
<protein>
    <submittedName>
        <fullName evidence="1">Com family DNA-binding transcriptional regulator</fullName>
    </submittedName>
</protein>
<dbReference type="EMBL" id="JACYXI010000002">
    <property type="protein sequence ID" value="MBD8890884.1"/>
    <property type="molecule type" value="Genomic_DNA"/>
</dbReference>
<dbReference type="Pfam" id="PF10122">
    <property type="entry name" value="Zn_ribbon_Com"/>
    <property type="match status" value="1"/>
</dbReference>
<evidence type="ECO:0000313" key="1">
    <source>
        <dbReference type="EMBL" id="MBD8890884.1"/>
    </source>
</evidence>
<dbReference type="Proteomes" id="UP000632063">
    <property type="component" value="Unassembled WGS sequence"/>
</dbReference>
<dbReference type="NCBIfam" id="TIGR01053">
    <property type="entry name" value="LSD1"/>
    <property type="match status" value="1"/>
</dbReference>
<keyword evidence="2" id="KW-1185">Reference proteome</keyword>
<name>A0ABR9CJ71_9HYPH</name>
<proteinExistence type="predicted"/>
<comment type="caution">
    <text evidence="1">The sequence shown here is derived from an EMBL/GenBank/DDBJ whole genome shotgun (WGS) entry which is preliminary data.</text>
</comment>
<keyword evidence="1" id="KW-0238">DNA-binding</keyword>
<organism evidence="1 2">
    <name type="scientific">Roseibium litorale</name>
    <dbReference type="NCBI Taxonomy" id="2803841"/>
    <lineage>
        <taxon>Bacteria</taxon>
        <taxon>Pseudomonadati</taxon>
        <taxon>Pseudomonadota</taxon>
        <taxon>Alphaproteobacteria</taxon>
        <taxon>Hyphomicrobiales</taxon>
        <taxon>Stappiaceae</taxon>
        <taxon>Roseibium</taxon>
    </lineage>
</organism>
<reference evidence="1 2" key="2">
    <citation type="journal article" date="2021" name="Int. J. Syst. Evol. Microbiol.">
        <title>Roseibium litorale sp. nov., isolated from a tidal flat sediment and proposal for the reclassification of Labrenzia polysiphoniae as Roseibium polysiphoniae comb. nov.</title>
        <authorList>
            <person name="Liu Y."/>
            <person name="Pei T."/>
            <person name="Du J."/>
            <person name="Chao M."/>
            <person name="Deng M.R."/>
            <person name="Zhu H."/>
        </authorList>
    </citation>
    <scope>NUCLEOTIDE SEQUENCE [LARGE SCALE GENOMIC DNA]</scope>
    <source>
        <strain evidence="1 2">4C16A</strain>
    </source>
</reference>